<evidence type="ECO:0000313" key="3">
    <source>
        <dbReference type="Proteomes" id="UP000324748"/>
    </source>
</evidence>
<feature type="region of interest" description="Disordered" evidence="1">
    <location>
        <begin position="129"/>
        <end position="153"/>
    </location>
</feature>
<evidence type="ECO:0000256" key="1">
    <source>
        <dbReference type="SAM" id="MobiDB-lite"/>
    </source>
</evidence>
<dbReference type="Proteomes" id="UP000324748">
    <property type="component" value="Unassembled WGS sequence"/>
</dbReference>
<gene>
    <name evidence="2" type="ORF">PGT21_030422</name>
</gene>
<keyword evidence="3" id="KW-1185">Reference proteome</keyword>
<evidence type="ECO:0000313" key="2">
    <source>
        <dbReference type="EMBL" id="KAA1101801.1"/>
    </source>
</evidence>
<name>A0A5B0PKR7_PUCGR</name>
<dbReference type="AlphaFoldDB" id="A0A5B0PKR7"/>
<comment type="caution">
    <text evidence="2">The sequence shown here is derived from an EMBL/GenBank/DDBJ whole genome shotgun (WGS) entry which is preliminary data.</text>
</comment>
<proteinExistence type="predicted"/>
<accession>A0A5B0PKR7</accession>
<organism evidence="2 3">
    <name type="scientific">Puccinia graminis f. sp. tritici</name>
    <dbReference type="NCBI Taxonomy" id="56615"/>
    <lineage>
        <taxon>Eukaryota</taxon>
        <taxon>Fungi</taxon>
        <taxon>Dikarya</taxon>
        <taxon>Basidiomycota</taxon>
        <taxon>Pucciniomycotina</taxon>
        <taxon>Pucciniomycetes</taxon>
        <taxon>Pucciniales</taxon>
        <taxon>Pucciniaceae</taxon>
        <taxon>Puccinia</taxon>
    </lineage>
</organism>
<reference evidence="2 3" key="1">
    <citation type="submission" date="2019-05" db="EMBL/GenBank/DDBJ databases">
        <title>Emergence of the Ug99 lineage of the wheat stem rust pathogen through somatic hybridization.</title>
        <authorList>
            <person name="Li F."/>
            <person name="Upadhyaya N.M."/>
            <person name="Sperschneider J."/>
            <person name="Matny O."/>
            <person name="Nguyen-Phuc H."/>
            <person name="Mago R."/>
            <person name="Raley C."/>
            <person name="Miller M.E."/>
            <person name="Silverstein K.A.T."/>
            <person name="Henningsen E."/>
            <person name="Hirsch C.D."/>
            <person name="Visser B."/>
            <person name="Pretorius Z.A."/>
            <person name="Steffenson B.J."/>
            <person name="Schwessinger B."/>
            <person name="Dodds P.N."/>
            <person name="Figueroa M."/>
        </authorList>
    </citation>
    <scope>NUCLEOTIDE SEQUENCE [LARGE SCALE GENOMIC DNA]</scope>
    <source>
        <strain evidence="2">21-0</strain>
    </source>
</reference>
<protein>
    <submittedName>
        <fullName evidence="2">Uncharacterized protein</fullName>
    </submittedName>
</protein>
<sequence length="153" mass="17007">MSLDTRVPVAGAGTCWNSRWNSPFFFLYPFLFLLLNTPRTPRTPLTRLPPSSTHSLALASSSIHLFSIPVVKRLKRVPPQNTSNSPDSTPWKQTYSAISSTTSQTVYIPQPQVKPTSVKDKKVALLLKIVPSSPKQSPPSPRHQLLTHIPLKN</sequence>
<dbReference type="EMBL" id="VSWC01000053">
    <property type="protein sequence ID" value="KAA1101801.1"/>
    <property type="molecule type" value="Genomic_DNA"/>
</dbReference>